<dbReference type="EMBL" id="VSZY01000002">
    <property type="protein sequence ID" value="MCU9968232.1"/>
    <property type="molecule type" value="Genomic_DNA"/>
</dbReference>
<organism evidence="1 2">
    <name type="scientific">Mobiluncus mulieris</name>
    <dbReference type="NCBI Taxonomy" id="2052"/>
    <lineage>
        <taxon>Bacteria</taxon>
        <taxon>Bacillati</taxon>
        <taxon>Actinomycetota</taxon>
        <taxon>Actinomycetes</taxon>
        <taxon>Actinomycetales</taxon>
        <taxon>Actinomycetaceae</taxon>
        <taxon>Mobiluncus</taxon>
    </lineage>
</organism>
<sequence length="95" mass="10718">MTSIEEFMRAQGLTDEMLDQMAAPYERGGDFELSNGKVHVGSHIDAVGKKRVTVVYPAADTRRVAALARAQGVRRPSDIFRRAGAVIRGWRRFWR</sequence>
<dbReference type="RefSeq" id="WP_114990782.1">
    <property type="nucleotide sequence ID" value="NZ_CAMPNB010000003.1"/>
</dbReference>
<accession>A0ABD4TTK9</accession>
<reference evidence="1 2" key="1">
    <citation type="submission" date="2019-08" db="EMBL/GenBank/DDBJ databases">
        <title>Comparison of rpoB and gyrB Sequences from Mobiluncus Species and Development of a Multiplex PCR Method for Clinical Detection of Mobiluncus curtisii and Mobiluncus mulieris.</title>
        <authorList>
            <person name="Yang L."/>
            <person name="Shen Y."/>
            <person name="Xu G."/>
            <person name="Shu L.-B."/>
            <person name="Hu J."/>
            <person name="Zhang R."/>
            <person name="Wang Y."/>
            <person name="Zhou H.-W."/>
            <person name="Zhang X."/>
        </authorList>
    </citation>
    <scope>NUCLEOTIDE SEQUENCE [LARGE SCALE GENOMIC DNA]</scope>
    <source>
        <strain evidence="1 2">M26</strain>
    </source>
</reference>
<proteinExistence type="predicted"/>
<dbReference type="AlphaFoldDB" id="A0ABD4TTK9"/>
<protein>
    <submittedName>
        <fullName evidence="1">NADP oxidoreductase</fullName>
    </submittedName>
</protein>
<dbReference type="Proteomes" id="UP001209486">
    <property type="component" value="Unassembled WGS sequence"/>
</dbReference>
<comment type="caution">
    <text evidence="1">The sequence shown here is derived from an EMBL/GenBank/DDBJ whole genome shotgun (WGS) entry which is preliminary data.</text>
</comment>
<evidence type="ECO:0000313" key="1">
    <source>
        <dbReference type="EMBL" id="MCU9968232.1"/>
    </source>
</evidence>
<name>A0ABD4TTK9_9ACTO</name>
<gene>
    <name evidence="1" type="ORF">FYZ43_02100</name>
</gene>
<evidence type="ECO:0000313" key="2">
    <source>
        <dbReference type="Proteomes" id="UP001209486"/>
    </source>
</evidence>